<keyword evidence="1" id="KW-0234">DNA repair</keyword>
<keyword evidence="1" id="KW-0547">Nucleotide-binding</keyword>
<dbReference type="GO" id="GO:0006281">
    <property type="term" value="P:DNA repair"/>
    <property type="evidence" value="ECO:0007669"/>
    <property type="project" value="UniProtKB-KW"/>
</dbReference>
<keyword evidence="1" id="KW-0067">ATP-binding</keyword>
<evidence type="ECO:0000313" key="3">
    <source>
        <dbReference type="EMBL" id="KAL3787108.1"/>
    </source>
</evidence>
<dbReference type="Proteomes" id="UP001530400">
    <property type="component" value="Unassembled WGS sequence"/>
</dbReference>
<proteinExistence type="inferred from homology"/>
<evidence type="ECO:0000259" key="2">
    <source>
        <dbReference type="Pfam" id="PF05970"/>
    </source>
</evidence>
<keyword evidence="1" id="KW-0378">Hydrolase</keyword>
<name>A0ABD3PGB9_9STRA</name>
<evidence type="ECO:0000256" key="1">
    <source>
        <dbReference type="RuleBase" id="RU363044"/>
    </source>
</evidence>
<dbReference type="EC" id="5.6.2.3" evidence="1"/>
<keyword evidence="4" id="KW-1185">Reference proteome</keyword>
<keyword evidence="1" id="KW-0227">DNA damage</keyword>
<dbReference type="InterPro" id="IPR010285">
    <property type="entry name" value="DNA_helicase_pif1-like_DEAD"/>
</dbReference>
<reference evidence="3 4" key="1">
    <citation type="submission" date="2024-10" db="EMBL/GenBank/DDBJ databases">
        <title>Updated reference genomes for cyclostephanoid diatoms.</title>
        <authorList>
            <person name="Roberts W.R."/>
            <person name="Alverson A.J."/>
        </authorList>
    </citation>
    <scope>NUCLEOTIDE SEQUENCE [LARGE SCALE GENOMIC DNA]</scope>
    <source>
        <strain evidence="3 4">AJA010-31</strain>
    </source>
</reference>
<dbReference type="Gene3D" id="3.40.50.300">
    <property type="entry name" value="P-loop containing nucleotide triphosphate hydrolases"/>
    <property type="match status" value="1"/>
</dbReference>
<dbReference type="EMBL" id="JALLPJ020000624">
    <property type="protein sequence ID" value="KAL3787108.1"/>
    <property type="molecule type" value="Genomic_DNA"/>
</dbReference>
<dbReference type="GO" id="GO:0016787">
    <property type="term" value="F:hydrolase activity"/>
    <property type="evidence" value="ECO:0007669"/>
    <property type="project" value="UniProtKB-KW"/>
</dbReference>
<accession>A0ABD3PGB9</accession>
<protein>
    <recommendedName>
        <fullName evidence="1">ATP-dependent DNA helicase</fullName>
        <ecNumber evidence="1">5.6.2.3</ecNumber>
    </recommendedName>
</protein>
<keyword evidence="1" id="KW-0233">DNA recombination</keyword>
<feature type="domain" description="DNA helicase Pif1-like DEAD-box helicase" evidence="2">
    <location>
        <begin position="4"/>
        <end position="95"/>
    </location>
</feature>
<dbReference type="Pfam" id="PF05970">
    <property type="entry name" value="PIF1"/>
    <property type="match status" value="1"/>
</dbReference>
<evidence type="ECO:0000313" key="4">
    <source>
        <dbReference type="Proteomes" id="UP001530400"/>
    </source>
</evidence>
<comment type="caution">
    <text evidence="3">The sequence shown here is derived from an EMBL/GenBank/DDBJ whole genome shotgun (WGS) entry which is preliminary data.</text>
</comment>
<dbReference type="InterPro" id="IPR027417">
    <property type="entry name" value="P-loop_NTPase"/>
</dbReference>
<comment type="cofactor">
    <cofactor evidence="1">
        <name>Mg(2+)</name>
        <dbReference type="ChEBI" id="CHEBI:18420"/>
    </cofactor>
</comment>
<dbReference type="GO" id="GO:0006310">
    <property type="term" value="P:DNA recombination"/>
    <property type="evidence" value="ECO:0007669"/>
    <property type="project" value="UniProtKB-KW"/>
</dbReference>
<dbReference type="GO" id="GO:0043139">
    <property type="term" value="F:5'-3' DNA helicase activity"/>
    <property type="evidence" value="ECO:0007669"/>
    <property type="project" value="UniProtKB-EC"/>
</dbReference>
<comment type="similarity">
    <text evidence="1">Belongs to the helicase family.</text>
</comment>
<organism evidence="3 4">
    <name type="scientific">Cyclotella atomus</name>
    <dbReference type="NCBI Taxonomy" id="382360"/>
    <lineage>
        <taxon>Eukaryota</taxon>
        <taxon>Sar</taxon>
        <taxon>Stramenopiles</taxon>
        <taxon>Ochrophyta</taxon>
        <taxon>Bacillariophyta</taxon>
        <taxon>Coscinodiscophyceae</taxon>
        <taxon>Thalassiosirophycidae</taxon>
        <taxon>Stephanodiscales</taxon>
        <taxon>Stephanodiscaceae</taxon>
        <taxon>Cyclotella</taxon>
    </lineage>
</organism>
<keyword evidence="1" id="KW-0347">Helicase</keyword>
<gene>
    <name evidence="3" type="ORF">ACHAWO_013292</name>
</gene>
<sequence>MLEETVVVAAATGIAATHIGGVTIHSWAGVRLGVGGARVLLPKVLDNAAAWARWRKTNVLILDELGSFLFLSMIDSMFFEALNQIGREVLSQCQDAGLHFSLLLGIMELFKWLNCVKSHYEFEHAQLRQRRLWRHAMSLENQPADGIVPTKLYCTNRNVDAENDRNLAALKGREMVYTASDVFNGSYTMMFKRTFQRQ</sequence>
<comment type="catalytic activity">
    <reaction evidence="1">
        <text>ATP + H2O = ADP + phosphate + H(+)</text>
        <dbReference type="Rhea" id="RHEA:13065"/>
        <dbReference type="ChEBI" id="CHEBI:15377"/>
        <dbReference type="ChEBI" id="CHEBI:15378"/>
        <dbReference type="ChEBI" id="CHEBI:30616"/>
        <dbReference type="ChEBI" id="CHEBI:43474"/>
        <dbReference type="ChEBI" id="CHEBI:456216"/>
        <dbReference type="EC" id="5.6.2.3"/>
    </reaction>
</comment>
<dbReference type="AlphaFoldDB" id="A0ABD3PGB9"/>
<dbReference type="GO" id="GO:0005524">
    <property type="term" value="F:ATP binding"/>
    <property type="evidence" value="ECO:0007669"/>
    <property type="project" value="UniProtKB-KW"/>
</dbReference>